<evidence type="ECO:0008006" key="3">
    <source>
        <dbReference type="Google" id="ProtNLM"/>
    </source>
</evidence>
<sequence length="155" mass="16754">MHPPDSFRRQRRSPFLSAGAAARVTGLSSSTLLSRLRSDALPGYELGGRWFVPEEELRRALSSRAPAADPDSAAAEAVRELTAHLPRTLDAETLAVFFGVRRGVVGEVLGIPRRSLLFHPDRVTTVGVLGVTLLHGRNGSRYFPVNARSVSARAA</sequence>
<evidence type="ECO:0000313" key="1">
    <source>
        <dbReference type="EMBL" id="MFD0789428.1"/>
    </source>
</evidence>
<reference evidence="2" key="1">
    <citation type="journal article" date="2019" name="Int. J. Syst. Evol. Microbiol.">
        <title>The Global Catalogue of Microorganisms (GCM) 10K type strain sequencing project: providing services to taxonomists for standard genome sequencing and annotation.</title>
        <authorList>
            <consortium name="The Broad Institute Genomics Platform"/>
            <consortium name="The Broad Institute Genome Sequencing Center for Infectious Disease"/>
            <person name="Wu L."/>
            <person name="Ma J."/>
        </authorList>
    </citation>
    <scope>NUCLEOTIDE SEQUENCE [LARGE SCALE GENOMIC DNA]</scope>
    <source>
        <strain evidence="2">CCUG 54523</strain>
    </source>
</reference>
<comment type="caution">
    <text evidence="1">The sequence shown here is derived from an EMBL/GenBank/DDBJ whole genome shotgun (WGS) entry which is preliminary data.</text>
</comment>
<dbReference type="RefSeq" id="WP_204980397.1">
    <property type="nucleotide sequence ID" value="NZ_JBHTII010000001.1"/>
</dbReference>
<name>A0ABW3AEL5_9MICO</name>
<accession>A0ABW3AEL5</accession>
<keyword evidence="2" id="KW-1185">Reference proteome</keyword>
<gene>
    <name evidence="1" type="ORF">ACFQ0P_03385</name>
</gene>
<protein>
    <recommendedName>
        <fullName evidence="3">Helix-turn-helix domain-containing protein</fullName>
    </recommendedName>
</protein>
<dbReference type="Proteomes" id="UP001597055">
    <property type="component" value="Unassembled WGS sequence"/>
</dbReference>
<organism evidence="1 2">
    <name type="scientific">Microbacterium insulae</name>
    <dbReference type="NCBI Taxonomy" id="483014"/>
    <lineage>
        <taxon>Bacteria</taxon>
        <taxon>Bacillati</taxon>
        <taxon>Actinomycetota</taxon>
        <taxon>Actinomycetes</taxon>
        <taxon>Micrococcales</taxon>
        <taxon>Microbacteriaceae</taxon>
        <taxon>Microbacterium</taxon>
    </lineage>
</organism>
<proteinExistence type="predicted"/>
<dbReference type="EMBL" id="JBHTII010000001">
    <property type="protein sequence ID" value="MFD0789428.1"/>
    <property type="molecule type" value="Genomic_DNA"/>
</dbReference>
<evidence type="ECO:0000313" key="2">
    <source>
        <dbReference type="Proteomes" id="UP001597055"/>
    </source>
</evidence>